<name>A0A5C6EU98_9BACT</name>
<dbReference type="AlphaFoldDB" id="A0A5C6EU98"/>
<feature type="region of interest" description="Disordered" evidence="2">
    <location>
        <begin position="120"/>
        <end position="148"/>
    </location>
</feature>
<dbReference type="Pfam" id="PF18912">
    <property type="entry name" value="DZR_2"/>
    <property type="match status" value="1"/>
</dbReference>
<evidence type="ECO:0000313" key="6">
    <source>
        <dbReference type="Proteomes" id="UP000318288"/>
    </source>
</evidence>
<dbReference type="InterPro" id="IPR044005">
    <property type="entry name" value="DZR_2"/>
</dbReference>
<protein>
    <submittedName>
        <fullName evidence="5">DNA utilization protein GntX</fullName>
    </submittedName>
</protein>
<feature type="domain" description="Phosphoribosyltransferase" evidence="3">
    <location>
        <begin position="281"/>
        <end position="332"/>
    </location>
</feature>
<reference evidence="5 6" key="1">
    <citation type="submission" date="2019-02" db="EMBL/GenBank/DDBJ databases">
        <title>Deep-cultivation of Planctomycetes and their phenomic and genomic characterization uncovers novel biology.</title>
        <authorList>
            <person name="Wiegand S."/>
            <person name="Jogler M."/>
            <person name="Boedeker C."/>
            <person name="Pinto D."/>
            <person name="Vollmers J."/>
            <person name="Rivas-Marin E."/>
            <person name="Kohn T."/>
            <person name="Peeters S.H."/>
            <person name="Heuer A."/>
            <person name="Rast P."/>
            <person name="Oberbeckmann S."/>
            <person name="Bunk B."/>
            <person name="Jeske O."/>
            <person name="Meyerdierks A."/>
            <person name="Storesund J.E."/>
            <person name="Kallscheuer N."/>
            <person name="Luecker S."/>
            <person name="Lage O.M."/>
            <person name="Pohl T."/>
            <person name="Merkel B.J."/>
            <person name="Hornburger P."/>
            <person name="Mueller R.-W."/>
            <person name="Bruemmer F."/>
            <person name="Labrenz M."/>
            <person name="Spormann A.M."/>
            <person name="Op Den Camp H."/>
            <person name="Overmann J."/>
            <person name="Amann R."/>
            <person name="Jetten M.S.M."/>
            <person name="Mascher T."/>
            <person name="Medema M.H."/>
            <person name="Devos D.P."/>
            <person name="Kaster A.-K."/>
            <person name="Ovreas L."/>
            <person name="Rohde M."/>
            <person name="Galperin M.Y."/>
            <person name="Jogler C."/>
        </authorList>
    </citation>
    <scope>NUCLEOTIDE SEQUENCE [LARGE SCALE GENOMIC DNA]</scope>
    <source>
        <strain evidence="5 6">Poly51</strain>
    </source>
</reference>
<comment type="similarity">
    <text evidence="1">Belongs to the ComF/GntX family.</text>
</comment>
<dbReference type="RefSeq" id="WP_146459692.1">
    <property type="nucleotide sequence ID" value="NZ_SJPW01000005.1"/>
</dbReference>
<evidence type="ECO:0000256" key="1">
    <source>
        <dbReference type="ARBA" id="ARBA00008007"/>
    </source>
</evidence>
<comment type="caution">
    <text evidence="5">The sequence shown here is derived from an EMBL/GenBank/DDBJ whole genome shotgun (WGS) entry which is preliminary data.</text>
</comment>
<organism evidence="5 6">
    <name type="scientific">Rubripirellula tenax</name>
    <dbReference type="NCBI Taxonomy" id="2528015"/>
    <lineage>
        <taxon>Bacteria</taxon>
        <taxon>Pseudomonadati</taxon>
        <taxon>Planctomycetota</taxon>
        <taxon>Planctomycetia</taxon>
        <taxon>Pirellulales</taxon>
        <taxon>Pirellulaceae</taxon>
        <taxon>Rubripirellula</taxon>
    </lineage>
</organism>
<dbReference type="InterPro" id="IPR051910">
    <property type="entry name" value="ComF/GntX_DNA_util-trans"/>
</dbReference>
<dbReference type="Gene3D" id="3.40.50.2020">
    <property type="match status" value="1"/>
</dbReference>
<accession>A0A5C6EU98</accession>
<feature type="domain" description="Double zinc ribbon" evidence="4">
    <location>
        <begin position="70"/>
        <end position="118"/>
    </location>
</feature>
<gene>
    <name evidence="5" type="ORF">Poly51_43330</name>
</gene>
<dbReference type="SUPFAM" id="SSF53271">
    <property type="entry name" value="PRTase-like"/>
    <property type="match status" value="1"/>
</dbReference>
<keyword evidence="6" id="KW-1185">Reference proteome</keyword>
<evidence type="ECO:0000313" key="5">
    <source>
        <dbReference type="EMBL" id="TWU51039.1"/>
    </source>
</evidence>
<evidence type="ECO:0000259" key="4">
    <source>
        <dbReference type="Pfam" id="PF18912"/>
    </source>
</evidence>
<dbReference type="CDD" id="cd06223">
    <property type="entry name" value="PRTases_typeI"/>
    <property type="match status" value="1"/>
</dbReference>
<dbReference type="InterPro" id="IPR029057">
    <property type="entry name" value="PRTase-like"/>
</dbReference>
<feature type="compositionally biased region" description="Polar residues" evidence="2">
    <location>
        <begin position="120"/>
        <end position="139"/>
    </location>
</feature>
<dbReference type="EMBL" id="SJPW01000005">
    <property type="protein sequence ID" value="TWU51039.1"/>
    <property type="molecule type" value="Genomic_DNA"/>
</dbReference>
<dbReference type="Proteomes" id="UP000318288">
    <property type="component" value="Unassembled WGS sequence"/>
</dbReference>
<sequence length="337" mass="36606">MNRENWPGNNRSLRIVRYRWNLDNLDVRRSIRFALVAKKLEKTFERTAPPLSRRILNHVPDTLVTAGSALLELVLPPVCRLCSAPVGVGKDFCGNCDVALNLSAGAMVSGCRRCGMPGSMATSVRPTSSPESTYTGEPTSTDDRGPENVDLLPCPSCRSSGHEFDGVVALWSYQGRVTDAVIAAKYVHNAPLADAMGRRLGQRVQCDLNQVPADCVTYVPSHLTRQLTRGGNGNLAIAETVARVIGRPCGSLLRVNRRIDKQAWLDDEAREINVRGAFSARKSYALPRSPRITNRHILVVDDVLTTGATANEVARVLKQSGAAGVTLAVVARAVRRS</sequence>
<dbReference type="OrthoDB" id="9779910at2"/>
<dbReference type="InterPro" id="IPR000836">
    <property type="entry name" value="PRTase_dom"/>
</dbReference>
<evidence type="ECO:0000259" key="3">
    <source>
        <dbReference type="Pfam" id="PF00156"/>
    </source>
</evidence>
<proteinExistence type="inferred from homology"/>
<dbReference type="PANTHER" id="PTHR47505">
    <property type="entry name" value="DNA UTILIZATION PROTEIN YHGH"/>
    <property type="match status" value="1"/>
</dbReference>
<evidence type="ECO:0000256" key="2">
    <source>
        <dbReference type="SAM" id="MobiDB-lite"/>
    </source>
</evidence>
<dbReference type="PANTHER" id="PTHR47505:SF1">
    <property type="entry name" value="DNA UTILIZATION PROTEIN YHGH"/>
    <property type="match status" value="1"/>
</dbReference>
<dbReference type="Pfam" id="PF00156">
    <property type="entry name" value="Pribosyltran"/>
    <property type="match status" value="1"/>
</dbReference>